<evidence type="ECO:0000256" key="5">
    <source>
        <dbReference type="ARBA" id="ARBA00023004"/>
    </source>
</evidence>
<dbReference type="HOGENOM" id="CLU_1245355_0_0_1"/>
<keyword evidence="4" id="KW-0479">Metal-binding</keyword>
<dbReference type="PANTHER" id="PTHR24305">
    <property type="entry name" value="CYTOCHROME P450"/>
    <property type="match status" value="1"/>
</dbReference>
<dbReference type="Gene3D" id="1.10.630.10">
    <property type="entry name" value="Cytochrome P450"/>
    <property type="match status" value="1"/>
</dbReference>
<dbReference type="GO" id="GO:0005506">
    <property type="term" value="F:iron ion binding"/>
    <property type="evidence" value="ECO:0007669"/>
    <property type="project" value="InterPro"/>
</dbReference>
<gene>
    <name evidence="7" type="ORF">UCREL1_9948</name>
</gene>
<protein>
    <submittedName>
        <fullName evidence="7">Putative isotrichodermin c-15 hydroxylase protein</fullName>
    </submittedName>
</protein>
<dbReference type="OrthoDB" id="1470350at2759"/>
<proteinExistence type="inferred from homology"/>
<dbReference type="AlphaFoldDB" id="M7SG54"/>
<comment type="cofactor">
    <cofactor evidence="1">
        <name>heme</name>
        <dbReference type="ChEBI" id="CHEBI:30413"/>
    </cofactor>
</comment>
<dbReference type="Proteomes" id="UP000012174">
    <property type="component" value="Unassembled WGS sequence"/>
</dbReference>
<dbReference type="PANTHER" id="PTHR24305:SF210">
    <property type="entry name" value="CYTOCHROME P450 MONOOXYGENASE ASQL-RELATED"/>
    <property type="match status" value="1"/>
</dbReference>
<evidence type="ECO:0000256" key="4">
    <source>
        <dbReference type="ARBA" id="ARBA00022723"/>
    </source>
</evidence>
<keyword evidence="6" id="KW-0812">Transmembrane</keyword>
<dbReference type="SUPFAM" id="SSF48264">
    <property type="entry name" value="Cytochrome P450"/>
    <property type="match status" value="1"/>
</dbReference>
<keyword evidence="6" id="KW-1133">Transmembrane helix</keyword>
<keyword evidence="5" id="KW-0408">Iron</keyword>
<comment type="similarity">
    <text evidence="2">Belongs to the cytochrome P450 family.</text>
</comment>
<dbReference type="KEGG" id="ela:UCREL1_9948"/>
<dbReference type="GO" id="GO:0016705">
    <property type="term" value="F:oxidoreductase activity, acting on paired donors, with incorporation or reduction of molecular oxygen"/>
    <property type="evidence" value="ECO:0007669"/>
    <property type="project" value="InterPro"/>
</dbReference>
<evidence type="ECO:0000313" key="7">
    <source>
        <dbReference type="EMBL" id="EMR63112.1"/>
    </source>
</evidence>
<dbReference type="InterPro" id="IPR050121">
    <property type="entry name" value="Cytochrome_P450_monoxygenase"/>
</dbReference>
<evidence type="ECO:0000256" key="6">
    <source>
        <dbReference type="SAM" id="Phobius"/>
    </source>
</evidence>
<dbReference type="GO" id="GO:0020037">
    <property type="term" value="F:heme binding"/>
    <property type="evidence" value="ECO:0007669"/>
    <property type="project" value="InterPro"/>
</dbReference>
<evidence type="ECO:0000256" key="3">
    <source>
        <dbReference type="ARBA" id="ARBA00022617"/>
    </source>
</evidence>
<organism evidence="7 8">
    <name type="scientific">Eutypa lata (strain UCR-EL1)</name>
    <name type="common">Grapevine dieback disease fungus</name>
    <name type="synonym">Eutypa armeniacae</name>
    <dbReference type="NCBI Taxonomy" id="1287681"/>
    <lineage>
        <taxon>Eukaryota</taxon>
        <taxon>Fungi</taxon>
        <taxon>Dikarya</taxon>
        <taxon>Ascomycota</taxon>
        <taxon>Pezizomycotina</taxon>
        <taxon>Sordariomycetes</taxon>
        <taxon>Xylariomycetidae</taxon>
        <taxon>Xylariales</taxon>
        <taxon>Diatrypaceae</taxon>
        <taxon>Eutypa</taxon>
    </lineage>
</organism>
<dbReference type="EMBL" id="KB707269">
    <property type="protein sequence ID" value="EMR63112.1"/>
    <property type="molecule type" value="Genomic_DNA"/>
</dbReference>
<dbReference type="STRING" id="1287681.M7SG54"/>
<reference evidence="8" key="1">
    <citation type="journal article" date="2013" name="Genome Announc.">
        <title>Draft genome sequence of the grapevine dieback fungus Eutypa lata UCR-EL1.</title>
        <authorList>
            <person name="Blanco-Ulate B."/>
            <person name="Rolshausen P.E."/>
            <person name="Cantu D."/>
        </authorList>
    </citation>
    <scope>NUCLEOTIDE SEQUENCE [LARGE SCALE GENOMIC DNA]</scope>
    <source>
        <strain evidence="8">UCR-EL1</strain>
    </source>
</reference>
<dbReference type="GO" id="GO:0004497">
    <property type="term" value="F:monooxygenase activity"/>
    <property type="evidence" value="ECO:0007669"/>
    <property type="project" value="InterPro"/>
</dbReference>
<name>M7SG54_EUTLA</name>
<keyword evidence="3" id="KW-0349">Heme</keyword>
<sequence length="222" mass="25532">MDINISDNLWRYAIIGLASILFWQASTVAYNLWMHPLSKFPGPVLQRASTLPWGIRHTLGIQALRQQEPLIMRYVNLLLKQLHQESSNGGSGVEKKALNIEAWYNYATFDLVGDLVFGQSFGCLEGSDYHPWVANLLVISFIFKSVRSGAWLVSLCYVGLSEVVQLIWKFSSFLPFAKMQGYINGMLESRLSLDKERHDLFEGLVKRREEWVRSKDEEKEKK</sequence>
<dbReference type="eggNOG" id="KOG0158">
    <property type="taxonomic scope" value="Eukaryota"/>
</dbReference>
<dbReference type="InterPro" id="IPR036396">
    <property type="entry name" value="Cyt_P450_sf"/>
</dbReference>
<evidence type="ECO:0000313" key="8">
    <source>
        <dbReference type="Proteomes" id="UP000012174"/>
    </source>
</evidence>
<keyword evidence="6" id="KW-0472">Membrane</keyword>
<evidence type="ECO:0000256" key="1">
    <source>
        <dbReference type="ARBA" id="ARBA00001971"/>
    </source>
</evidence>
<feature type="transmembrane region" description="Helical" evidence="6">
    <location>
        <begin position="12"/>
        <end position="33"/>
    </location>
</feature>
<accession>M7SG54</accession>
<keyword evidence="8" id="KW-1185">Reference proteome</keyword>
<evidence type="ECO:0000256" key="2">
    <source>
        <dbReference type="ARBA" id="ARBA00010617"/>
    </source>
</evidence>